<protein>
    <recommendedName>
        <fullName evidence="1">DUF7882 domain-containing protein</fullName>
    </recommendedName>
</protein>
<comment type="caution">
    <text evidence="2">The sequence shown here is derived from an EMBL/GenBank/DDBJ whole genome shotgun (WGS) entry which is preliminary data.</text>
</comment>
<reference evidence="2 3" key="1">
    <citation type="journal article" date="2015" name="Stand. Genomic Sci.">
        <title>Genomic Encyclopedia of Bacterial and Archaeal Type Strains, Phase III: the genomes of soil and plant-associated and newly described type strains.</title>
        <authorList>
            <person name="Whitman W.B."/>
            <person name="Woyke T."/>
            <person name="Klenk H.P."/>
            <person name="Zhou Y."/>
            <person name="Lilburn T.G."/>
            <person name="Beck B.J."/>
            <person name="De Vos P."/>
            <person name="Vandamme P."/>
            <person name="Eisen J.A."/>
            <person name="Garrity G."/>
            <person name="Hugenholtz P."/>
            <person name="Kyrpides N.C."/>
        </authorList>
    </citation>
    <scope>NUCLEOTIDE SEQUENCE [LARGE SCALE GENOMIC DNA]</scope>
    <source>
        <strain evidence="2 3">AC4r</strain>
    </source>
</reference>
<accession>A0A4Q7TTN5</accession>
<evidence type="ECO:0000313" key="2">
    <source>
        <dbReference type="EMBL" id="RZT64346.1"/>
    </source>
</evidence>
<dbReference type="Proteomes" id="UP000292408">
    <property type="component" value="Unassembled WGS sequence"/>
</dbReference>
<dbReference type="OrthoDB" id="5123855at2"/>
<dbReference type="Pfam" id="PF25355">
    <property type="entry name" value="DUF7882"/>
    <property type="match status" value="1"/>
</dbReference>
<dbReference type="InterPro" id="IPR057204">
    <property type="entry name" value="DUF7882"/>
</dbReference>
<sequence length="106" mass="11742">MGTLYYAGSEVAIPFDDEALAHLKVLATAKLRRGESFTVSWEHPPGERPGRSTIWVHPTIPLRFVFDSLDQPELDRAWLESLSTSANLSGGIVIDSEHVQQDHDSA</sequence>
<dbReference type="EMBL" id="SGXT01000011">
    <property type="protein sequence ID" value="RZT64346.1"/>
    <property type="molecule type" value="Genomic_DNA"/>
</dbReference>
<dbReference type="AlphaFoldDB" id="A0A4Q7TTN5"/>
<evidence type="ECO:0000313" key="3">
    <source>
        <dbReference type="Proteomes" id="UP000292408"/>
    </source>
</evidence>
<dbReference type="RefSeq" id="WP_130280836.1">
    <property type="nucleotide sequence ID" value="NZ_SGXT01000011.1"/>
</dbReference>
<gene>
    <name evidence="2" type="ORF">EV140_0590</name>
</gene>
<proteinExistence type="predicted"/>
<feature type="domain" description="DUF7882" evidence="1">
    <location>
        <begin position="1"/>
        <end position="96"/>
    </location>
</feature>
<keyword evidence="3" id="KW-1185">Reference proteome</keyword>
<organism evidence="2 3">
    <name type="scientific">Microcella alkaliphila</name>
    <dbReference type="NCBI Taxonomy" id="279828"/>
    <lineage>
        <taxon>Bacteria</taxon>
        <taxon>Bacillati</taxon>
        <taxon>Actinomycetota</taxon>
        <taxon>Actinomycetes</taxon>
        <taxon>Micrococcales</taxon>
        <taxon>Microbacteriaceae</taxon>
        <taxon>Microcella</taxon>
    </lineage>
</organism>
<evidence type="ECO:0000259" key="1">
    <source>
        <dbReference type="Pfam" id="PF25355"/>
    </source>
</evidence>
<name>A0A4Q7TTN5_9MICO</name>